<dbReference type="EMBL" id="CP117884">
    <property type="protein sequence ID" value="WDF83163.1"/>
    <property type="molecule type" value="Genomic_DNA"/>
</dbReference>
<dbReference type="PANTHER" id="PTHR46429:SF1">
    <property type="entry name" value="23S RRNA (GUANOSINE-2'-O-)-METHYLTRANSFERASE RLMB"/>
    <property type="match status" value="1"/>
</dbReference>
<dbReference type="PANTHER" id="PTHR46429">
    <property type="entry name" value="23S RRNA (GUANOSINE-2'-O-)-METHYLTRANSFERASE RLMB"/>
    <property type="match status" value="1"/>
</dbReference>
<comment type="similarity">
    <text evidence="1">Belongs to the class IV-like SAM-binding methyltransferase superfamily. RNA methyltransferase TrmH family.</text>
</comment>
<evidence type="ECO:0000256" key="2">
    <source>
        <dbReference type="ARBA" id="ARBA00022603"/>
    </source>
</evidence>
<name>A0ABY7WSK2_9LACO</name>
<dbReference type="InterPro" id="IPR001537">
    <property type="entry name" value="SpoU_MeTrfase"/>
</dbReference>
<dbReference type="InterPro" id="IPR029064">
    <property type="entry name" value="Ribosomal_eL30-like_sf"/>
</dbReference>
<dbReference type="Pfam" id="PF00588">
    <property type="entry name" value="SpoU_methylase"/>
    <property type="match status" value="1"/>
</dbReference>
<dbReference type="RefSeq" id="WP_274261128.1">
    <property type="nucleotide sequence ID" value="NZ_CP117884.1"/>
</dbReference>
<organism evidence="6 7">
    <name type="scientific">Lacticaseibacillus pabuli</name>
    <dbReference type="NCBI Taxonomy" id="3025672"/>
    <lineage>
        <taxon>Bacteria</taxon>
        <taxon>Bacillati</taxon>
        <taxon>Bacillota</taxon>
        <taxon>Bacilli</taxon>
        <taxon>Lactobacillales</taxon>
        <taxon>Lactobacillaceae</taxon>
        <taxon>Lacticaseibacillus</taxon>
    </lineage>
</organism>
<keyword evidence="7" id="KW-1185">Reference proteome</keyword>
<keyword evidence="2" id="KW-0489">Methyltransferase</keyword>
<dbReference type="Gene3D" id="3.40.1280.10">
    <property type="match status" value="1"/>
</dbReference>
<dbReference type="Pfam" id="PF08032">
    <property type="entry name" value="SpoU_sub_bind"/>
    <property type="match status" value="1"/>
</dbReference>
<evidence type="ECO:0000256" key="3">
    <source>
        <dbReference type="ARBA" id="ARBA00022679"/>
    </source>
</evidence>
<evidence type="ECO:0000256" key="1">
    <source>
        <dbReference type="ARBA" id="ARBA00007228"/>
    </source>
</evidence>
<dbReference type="SUPFAM" id="SSF75217">
    <property type="entry name" value="alpha/beta knot"/>
    <property type="match status" value="1"/>
</dbReference>
<proteinExistence type="inferred from homology"/>
<dbReference type="Gene3D" id="3.30.1330.30">
    <property type="match status" value="1"/>
</dbReference>
<dbReference type="Proteomes" id="UP001220377">
    <property type="component" value="Chromosome"/>
</dbReference>
<dbReference type="NCBIfam" id="TIGR00186">
    <property type="entry name" value="rRNA_methyl_3"/>
    <property type="match status" value="1"/>
</dbReference>
<dbReference type="InterPro" id="IPR013123">
    <property type="entry name" value="SpoU_subst-bd"/>
</dbReference>
<dbReference type="InterPro" id="IPR029026">
    <property type="entry name" value="tRNA_m1G_MTases_N"/>
</dbReference>
<dbReference type="SUPFAM" id="SSF55315">
    <property type="entry name" value="L30e-like"/>
    <property type="match status" value="1"/>
</dbReference>
<evidence type="ECO:0000256" key="4">
    <source>
        <dbReference type="SAM" id="MobiDB-lite"/>
    </source>
</evidence>
<dbReference type="SMART" id="SM00967">
    <property type="entry name" value="SpoU_sub_bind"/>
    <property type="match status" value="1"/>
</dbReference>
<feature type="region of interest" description="Disordered" evidence="4">
    <location>
        <begin position="1"/>
        <end position="47"/>
    </location>
</feature>
<keyword evidence="3" id="KW-0808">Transferase</keyword>
<evidence type="ECO:0000313" key="6">
    <source>
        <dbReference type="EMBL" id="WDF83163.1"/>
    </source>
</evidence>
<evidence type="ECO:0000259" key="5">
    <source>
        <dbReference type="SMART" id="SM00967"/>
    </source>
</evidence>
<gene>
    <name evidence="6" type="primary">rlmB</name>
    <name evidence="6" type="ORF">PQ472_02705</name>
</gene>
<feature type="compositionally biased region" description="Gly residues" evidence="4">
    <location>
        <begin position="12"/>
        <end position="21"/>
    </location>
</feature>
<dbReference type="InterPro" id="IPR004441">
    <property type="entry name" value="rRNA_MeTrfase_TrmH"/>
</dbReference>
<sequence>MANYNNDRGRGNGRNGGGKQHGGFDRPRRPRREDEDDRPTASDEVDSDAEFVYGRHAVKEALKAEGAGRINKMFVQEKLKSEQVHEIVKMAQDRKIILSQVPKAKLDLLSNHGNHQGVMVAMAPYAYATIDDIFAAAAAKNEDPFILILDNLEDPHNLGSIMRTADAVGVHGIIIPKHRAVGLTSTVAKVSTGAIEHVPVARVTNLSNAVKELKKRGVWIFGTAMAGQDFRKWDASGSIGLVIGNEGKGISPGLQKQMDGTLTIPMIGHVQSLNASVATGVLLYAAFTSRQEAAAKQ</sequence>
<reference evidence="6 7" key="1">
    <citation type="submission" date="2023-02" db="EMBL/GenBank/DDBJ databases">
        <title>Genome sequence of Lacticaseibacillus sp. KACC 23028.</title>
        <authorList>
            <person name="Kim S."/>
            <person name="Heo J."/>
            <person name="Kwon S.-W."/>
        </authorList>
    </citation>
    <scope>NUCLEOTIDE SEQUENCE [LARGE SCALE GENOMIC DNA]</scope>
    <source>
        <strain evidence="6 7">KACC 23028</strain>
    </source>
</reference>
<protein>
    <submittedName>
        <fullName evidence="6">23S rRNA (Guanosine(2251)-2'-O)-methyltransferase RlmB</fullName>
    </submittedName>
</protein>
<evidence type="ECO:0000313" key="7">
    <source>
        <dbReference type="Proteomes" id="UP001220377"/>
    </source>
</evidence>
<accession>A0ABY7WSK2</accession>
<dbReference type="InterPro" id="IPR029028">
    <property type="entry name" value="Alpha/beta_knot_MTases"/>
</dbReference>
<feature type="compositionally biased region" description="Basic and acidic residues" evidence="4">
    <location>
        <begin position="22"/>
        <end position="41"/>
    </location>
</feature>
<feature type="domain" description="RNA 2-O ribose methyltransferase substrate binding" evidence="5">
    <location>
        <begin position="51"/>
        <end position="128"/>
    </location>
</feature>
<dbReference type="CDD" id="cd18103">
    <property type="entry name" value="SpoU-like_RlmB"/>
    <property type="match status" value="1"/>
</dbReference>